<proteinExistence type="predicted"/>
<protein>
    <submittedName>
        <fullName evidence="2">Acetyltransferase</fullName>
    </submittedName>
</protein>
<dbReference type="EMBL" id="OPYN01000150">
    <property type="protein sequence ID" value="SPO61716.1"/>
    <property type="molecule type" value="Genomic_DNA"/>
</dbReference>
<keyword evidence="3" id="KW-1185">Reference proteome</keyword>
<gene>
    <name evidence="2" type="ORF">JV551A3_V1_1500193</name>
</gene>
<dbReference type="GO" id="GO:0016747">
    <property type="term" value="F:acyltransferase activity, transferring groups other than amino-acyl groups"/>
    <property type="evidence" value="ECO:0007669"/>
    <property type="project" value="InterPro"/>
</dbReference>
<organism evidence="2 3">
    <name type="scientific">Pseudomonas inefficax</name>
    <dbReference type="NCBI Taxonomy" id="2078786"/>
    <lineage>
        <taxon>Bacteria</taxon>
        <taxon>Pseudomonadati</taxon>
        <taxon>Pseudomonadota</taxon>
        <taxon>Gammaproteobacteria</taxon>
        <taxon>Pseudomonadales</taxon>
        <taxon>Pseudomonadaceae</taxon>
        <taxon>Pseudomonas</taxon>
    </lineage>
</organism>
<dbReference type="Pfam" id="PF13673">
    <property type="entry name" value="Acetyltransf_10"/>
    <property type="match status" value="1"/>
</dbReference>
<sequence length="39" mass="4206">MKVASPSVAAYERYGFALAGEVGETAGLVYQPMEKRLTN</sequence>
<accession>A0AAQ1P9F2</accession>
<comment type="caution">
    <text evidence="2">The sequence shown here is derived from an EMBL/GenBank/DDBJ whole genome shotgun (WGS) entry which is preliminary data.</text>
</comment>
<evidence type="ECO:0000313" key="3">
    <source>
        <dbReference type="Proteomes" id="UP000294335"/>
    </source>
</evidence>
<name>A0AAQ1P9F2_9PSED</name>
<feature type="domain" description="N-acetyltransferase" evidence="1">
    <location>
        <begin position="7"/>
        <end position="37"/>
    </location>
</feature>
<dbReference type="AlphaFoldDB" id="A0AAQ1P9F2"/>
<evidence type="ECO:0000313" key="2">
    <source>
        <dbReference type="EMBL" id="SPO61716.1"/>
    </source>
</evidence>
<dbReference type="Proteomes" id="UP000294335">
    <property type="component" value="Unassembled WGS sequence"/>
</dbReference>
<reference evidence="2 3" key="1">
    <citation type="submission" date="2018-02" db="EMBL/GenBank/DDBJ databases">
        <authorList>
            <person name="Dubost A."/>
        </authorList>
    </citation>
    <scope>NUCLEOTIDE SEQUENCE [LARGE SCALE GENOMIC DNA]</scope>
    <source>
        <strain evidence="3">JV551A3</strain>
    </source>
</reference>
<evidence type="ECO:0000259" key="1">
    <source>
        <dbReference type="Pfam" id="PF13673"/>
    </source>
</evidence>
<dbReference type="InterPro" id="IPR000182">
    <property type="entry name" value="GNAT_dom"/>
</dbReference>